<dbReference type="STRING" id="1035309.A0A2C5X4Q3"/>
<comment type="similarity">
    <text evidence="5">Belongs to the COX19 family.</text>
</comment>
<gene>
    <name evidence="7" type="primary">COX19</name>
    <name evidence="7" type="ORF">CFIMG_002827RA</name>
</gene>
<dbReference type="OrthoDB" id="268594at2759"/>
<organism evidence="7 8">
    <name type="scientific">Ceratocystis fimbriata CBS 114723</name>
    <dbReference type="NCBI Taxonomy" id="1035309"/>
    <lineage>
        <taxon>Eukaryota</taxon>
        <taxon>Fungi</taxon>
        <taxon>Dikarya</taxon>
        <taxon>Ascomycota</taxon>
        <taxon>Pezizomycotina</taxon>
        <taxon>Sordariomycetes</taxon>
        <taxon>Hypocreomycetidae</taxon>
        <taxon>Microascales</taxon>
        <taxon>Ceratocystidaceae</taxon>
        <taxon>Ceratocystis</taxon>
    </lineage>
</organism>
<feature type="compositionally biased region" description="Low complexity" evidence="6">
    <location>
        <begin position="100"/>
        <end position="114"/>
    </location>
</feature>
<protein>
    <submittedName>
        <fullName evidence="7">Cytochrome c oxidase assembly protein COX19</fullName>
    </submittedName>
</protein>
<feature type="region of interest" description="Disordered" evidence="6">
    <location>
        <begin position="1"/>
        <end position="28"/>
    </location>
</feature>
<evidence type="ECO:0000313" key="7">
    <source>
        <dbReference type="EMBL" id="PHH53247.1"/>
    </source>
</evidence>
<evidence type="ECO:0000256" key="1">
    <source>
        <dbReference type="ARBA" id="ARBA00004496"/>
    </source>
</evidence>
<sequence>MSSFGSPGGGKLTTKPTPPQRGSFPLDHDGECKSIMTKYLGCLKNVRGVNDEACRELAKGYLTCRMDNNLMARDDFKNLGFKEGEPKPTACPIPVATAAAEATTATPSNNANVAGGQGRSK</sequence>
<dbReference type="AlphaFoldDB" id="A0A2C5X4Q3"/>
<dbReference type="InterPro" id="IPR051383">
    <property type="entry name" value="COX19"/>
</dbReference>
<comment type="function">
    <text evidence="4">Required for the assembly of mitochondrial cytochrome c oxidase.</text>
</comment>
<name>A0A2C5X4Q3_9PEZI</name>
<comment type="caution">
    <text evidence="7">The sequence shown here is derived from an EMBL/GenBank/DDBJ whole genome shotgun (WGS) entry which is preliminary data.</text>
</comment>
<evidence type="ECO:0000256" key="5">
    <source>
        <dbReference type="ARBA" id="ARBA00038223"/>
    </source>
</evidence>
<keyword evidence="2" id="KW-0963">Cytoplasm</keyword>
<comment type="subcellular location">
    <subcellularLocation>
        <location evidence="1">Cytoplasm</location>
    </subcellularLocation>
</comment>
<evidence type="ECO:0000256" key="3">
    <source>
        <dbReference type="ARBA" id="ARBA00023157"/>
    </source>
</evidence>
<evidence type="ECO:0000256" key="6">
    <source>
        <dbReference type="SAM" id="MobiDB-lite"/>
    </source>
</evidence>
<dbReference type="GO" id="GO:0033617">
    <property type="term" value="P:mitochondrial respiratory chain complex IV assembly"/>
    <property type="evidence" value="ECO:0007669"/>
    <property type="project" value="TreeGrafter"/>
</dbReference>
<keyword evidence="8" id="KW-1185">Reference proteome</keyword>
<reference evidence="7 8" key="1">
    <citation type="journal article" date="2013" name="Fungal Biol.">
        <title>Analysis of microsatellite markers in the genome of the plant pathogen Ceratocystis fimbriata.</title>
        <authorList>
            <person name="Simpson M.C."/>
            <person name="Wilken P.M."/>
            <person name="Coetzee M.P."/>
            <person name="Wingfield M.J."/>
            <person name="Wingfield B.D."/>
        </authorList>
    </citation>
    <scope>NUCLEOTIDE SEQUENCE [LARGE SCALE GENOMIC DNA]</scope>
    <source>
        <strain evidence="7 8">CBS 114723</strain>
    </source>
</reference>
<reference evidence="7 8" key="2">
    <citation type="journal article" date="2013" name="IMA Fungus">
        <title>IMA Genome-F 1: Ceratocystis fimbriata: Draft nuclear genome sequence for the plant pathogen, Ceratocystis fimbriata.</title>
        <authorList>
            <person name="Wilken P.M."/>
            <person name="Steenkamp E.T."/>
            <person name="Wingfield M.J."/>
            <person name="de Beer Z.W."/>
            <person name="Wingfield B.D."/>
        </authorList>
    </citation>
    <scope>NUCLEOTIDE SEQUENCE [LARGE SCALE GENOMIC DNA]</scope>
    <source>
        <strain evidence="7 8">CBS 114723</strain>
    </source>
</reference>
<feature type="region of interest" description="Disordered" evidence="6">
    <location>
        <begin position="100"/>
        <end position="121"/>
    </location>
</feature>
<feature type="compositionally biased region" description="Gly residues" evidence="6">
    <location>
        <begin position="1"/>
        <end position="11"/>
    </location>
</feature>
<proteinExistence type="inferred from homology"/>
<evidence type="ECO:0000256" key="2">
    <source>
        <dbReference type="ARBA" id="ARBA00022490"/>
    </source>
</evidence>
<keyword evidence="3" id="KW-1015">Disulfide bond</keyword>
<evidence type="ECO:0000256" key="4">
    <source>
        <dbReference type="ARBA" id="ARBA00037279"/>
    </source>
</evidence>
<accession>A0A2C5X4Q3</accession>
<evidence type="ECO:0000313" key="8">
    <source>
        <dbReference type="Proteomes" id="UP000222788"/>
    </source>
</evidence>
<dbReference type="PANTHER" id="PTHR21107:SF2">
    <property type="entry name" value="CYTOCHROME C OXIDASE ASSEMBLY PROTEIN COX19"/>
    <property type="match status" value="1"/>
</dbReference>
<dbReference type="Proteomes" id="UP000222788">
    <property type="component" value="Unassembled WGS sequence"/>
</dbReference>
<dbReference type="GO" id="GO:0005758">
    <property type="term" value="C:mitochondrial intermembrane space"/>
    <property type="evidence" value="ECO:0007669"/>
    <property type="project" value="TreeGrafter"/>
</dbReference>
<dbReference type="EMBL" id="APWK03000046">
    <property type="protein sequence ID" value="PHH53247.1"/>
    <property type="molecule type" value="Genomic_DNA"/>
</dbReference>
<dbReference type="PANTHER" id="PTHR21107">
    <property type="entry name" value="CYTOCHROME C OXIDASE ASSEMBLY PROTEIN COX19"/>
    <property type="match status" value="1"/>
</dbReference>